<proteinExistence type="predicted"/>
<accession>A0ACC2XD61</accession>
<organism evidence="1 2">
    <name type="scientific">Naganishia onofrii</name>
    <dbReference type="NCBI Taxonomy" id="1851511"/>
    <lineage>
        <taxon>Eukaryota</taxon>
        <taxon>Fungi</taxon>
        <taxon>Dikarya</taxon>
        <taxon>Basidiomycota</taxon>
        <taxon>Agaricomycotina</taxon>
        <taxon>Tremellomycetes</taxon>
        <taxon>Filobasidiales</taxon>
        <taxon>Filobasidiaceae</taxon>
        <taxon>Naganishia</taxon>
    </lineage>
</organism>
<evidence type="ECO:0000313" key="2">
    <source>
        <dbReference type="Proteomes" id="UP001234202"/>
    </source>
</evidence>
<sequence length="578" mass="64154">MPPSYWPFNALPLPSFSRSSSSASTPSSNVMLSPASARGTSPTHSSFPFFFSSPPGLSASGTPSPFTHDVASRGPLTPDQVMEMEEQDLFLVDRALMDFAAGTVDHDTAWISQEKDIRVNALWVHPIKSCRGVSLQKSVVTPQGLQYDRQWAIREVETEQMCTAREHPSMVLITPEIDEAHNLLKVTFPAEAGLPGFAVRLQVDDAEVQSWQRQVVSPTIMHKKPLPPSYLPAYIPLPGTVAADNFFPSPDEQLSTYFSKPVQFIQKSPFIEDIRTLAPPPVTKEMKAKGQQGDWLTTDDLEYGLAKISGVKQERGVETGYADGYPVLLANEESFKNVQSSLATAVHTPSDATFGSLGPSFDKDAWKSKTLDIRRFRANVILGRGNESKGLDAWEEERWREVEFWGEEETIDNVQIMDSSDEQDQDMEMTETVDPKLHALSMLGGRASRMVKRGGMVCVSRCGRCQVCLPSHLFQDCLYQPMPVYQLPNVNPETAEADKAVPYKILAKYRRVDPAVSVLDGLVPSCRGDLSRLLQQKFTPIFGVNAVPQQSYGVIHVGDRVRVKRMNNWETLGVASKD</sequence>
<dbReference type="Proteomes" id="UP001234202">
    <property type="component" value="Unassembled WGS sequence"/>
</dbReference>
<gene>
    <name evidence="1" type="ORF">QFC24_004691</name>
</gene>
<comment type="caution">
    <text evidence="1">The sequence shown here is derived from an EMBL/GenBank/DDBJ whole genome shotgun (WGS) entry which is preliminary data.</text>
</comment>
<reference evidence="1" key="1">
    <citation type="submission" date="2023-04" db="EMBL/GenBank/DDBJ databases">
        <title>Draft Genome sequencing of Naganishia species isolated from polar environments using Oxford Nanopore Technology.</title>
        <authorList>
            <person name="Leo P."/>
            <person name="Venkateswaran K."/>
        </authorList>
    </citation>
    <scope>NUCLEOTIDE SEQUENCE</scope>
    <source>
        <strain evidence="1">DBVPG 5303</strain>
    </source>
</reference>
<dbReference type="EMBL" id="JASBWV010000017">
    <property type="protein sequence ID" value="KAJ9121354.1"/>
    <property type="molecule type" value="Genomic_DNA"/>
</dbReference>
<keyword evidence="2" id="KW-1185">Reference proteome</keyword>
<protein>
    <submittedName>
        <fullName evidence="1">Uncharacterized protein</fullName>
    </submittedName>
</protein>
<name>A0ACC2XD61_9TREE</name>
<evidence type="ECO:0000313" key="1">
    <source>
        <dbReference type="EMBL" id="KAJ9121354.1"/>
    </source>
</evidence>